<name>A0ABQ9IB72_9NEOP</name>
<proteinExistence type="predicted"/>
<feature type="compositionally biased region" description="Basic and acidic residues" evidence="1">
    <location>
        <begin position="313"/>
        <end position="324"/>
    </location>
</feature>
<evidence type="ECO:0000313" key="3">
    <source>
        <dbReference type="Proteomes" id="UP001159363"/>
    </source>
</evidence>
<dbReference type="Proteomes" id="UP001159363">
    <property type="component" value="Chromosome 2"/>
</dbReference>
<reference evidence="2 3" key="1">
    <citation type="submission" date="2023-02" db="EMBL/GenBank/DDBJ databases">
        <title>LHISI_Scaffold_Assembly.</title>
        <authorList>
            <person name="Stuart O.P."/>
            <person name="Cleave R."/>
            <person name="Magrath M.J.L."/>
            <person name="Mikheyev A.S."/>
        </authorList>
    </citation>
    <scope>NUCLEOTIDE SEQUENCE [LARGE SCALE GENOMIC DNA]</scope>
    <source>
        <strain evidence="2">Daus_M_001</strain>
        <tissue evidence="2">Leg muscle</tissue>
    </source>
</reference>
<feature type="region of interest" description="Disordered" evidence="1">
    <location>
        <begin position="304"/>
        <end position="324"/>
    </location>
</feature>
<sequence length="739" mass="84289">MAPNNNNSLIFTAQEDIHAREFFVQLHRHRQLGHRPLFQQHLYVQPHPLNHSDISIAFVKIRFTGSCNARRDEWWSGDVARWRLARLRRRLPNPLRQNHGSDIGLPRRHISRLLLACLSLTTRYTFYQCGHRVIAPVLHTLRNPGAGAEDLRAAAYTHSCPRSRPDEAQCSKSITGYRDSCHPVLGRSRDLGIGYSVRLERRRTFWAGSAQLYKPWRSSEWRVWNLIRPLALVQRLGGNTASLARRNDEALGVRVSVARIAPSLLDLGRGVTTGWRGDIWATLYIENLSEIEVRWVWSSSGMKGREKRRSPRKPVDQRHRPARFPREKIREQAPPIIEPGYKLKRKINTKRAFQKFSIIREHPAMMVALYRVTTPPADLGGPLDYHLSGLEVRRRATVFTAGDSFVGNALRPPPLNTTRNNPALRERPSFQPQRAGGLHITCRPVEPYKCGESCRAMPLVGEFSRDLLFLQSLHSGAAPYSLYFTLIGSQDLDVKSRPNFFTPLQSPTRRNYFCQPAPYTLLDTELLHPLRCHTFTIKSRPPRAQCKWLKRGRKNVRATRVGSTHCLKDRKTLLERQKISMPRRRARGEYQHPGSPERGRVVALQNESGWSGRRTTIHIGLAVTIETRCVQSSSSVQAAKAWLRQRSVPSASANTPVREVAECVWSIVVREVVMSIQGDCTGRGFLASHSSVTAETLHTLRVGAMRHRRACLCHPYRSLLTLEVQLHSPLKAVKYHNVR</sequence>
<accession>A0ABQ9IB72</accession>
<gene>
    <name evidence="2" type="ORF">PR048_006479</name>
</gene>
<comment type="caution">
    <text evidence="2">The sequence shown here is derived from an EMBL/GenBank/DDBJ whole genome shotgun (WGS) entry which is preliminary data.</text>
</comment>
<organism evidence="2 3">
    <name type="scientific">Dryococelus australis</name>
    <dbReference type="NCBI Taxonomy" id="614101"/>
    <lineage>
        <taxon>Eukaryota</taxon>
        <taxon>Metazoa</taxon>
        <taxon>Ecdysozoa</taxon>
        <taxon>Arthropoda</taxon>
        <taxon>Hexapoda</taxon>
        <taxon>Insecta</taxon>
        <taxon>Pterygota</taxon>
        <taxon>Neoptera</taxon>
        <taxon>Polyneoptera</taxon>
        <taxon>Phasmatodea</taxon>
        <taxon>Verophasmatodea</taxon>
        <taxon>Anareolatae</taxon>
        <taxon>Phasmatidae</taxon>
        <taxon>Eurycanthinae</taxon>
        <taxon>Dryococelus</taxon>
    </lineage>
</organism>
<feature type="region of interest" description="Disordered" evidence="1">
    <location>
        <begin position="410"/>
        <end position="430"/>
    </location>
</feature>
<keyword evidence="3" id="KW-1185">Reference proteome</keyword>
<evidence type="ECO:0000313" key="2">
    <source>
        <dbReference type="EMBL" id="KAJ8893878.1"/>
    </source>
</evidence>
<dbReference type="EMBL" id="JARBHB010000002">
    <property type="protein sequence ID" value="KAJ8893878.1"/>
    <property type="molecule type" value="Genomic_DNA"/>
</dbReference>
<protein>
    <submittedName>
        <fullName evidence="2">Uncharacterized protein</fullName>
    </submittedName>
</protein>
<evidence type="ECO:0000256" key="1">
    <source>
        <dbReference type="SAM" id="MobiDB-lite"/>
    </source>
</evidence>